<gene>
    <name evidence="1" type="ORF">IW261DRAFT_1423527</name>
</gene>
<organism evidence="1 2">
    <name type="scientific">Armillaria novae-zelandiae</name>
    <dbReference type="NCBI Taxonomy" id="153914"/>
    <lineage>
        <taxon>Eukaryota</taxon>
        <taxon>Fungi</taxon>
        <taxon>Dikarya</taxon>
        <taxon>Basidiomycota</taxon>
        <taxon>Agaricomycotina</taxon>
        <taxon>Agaricomycetes</taxon>
        <taxon>Agaricomycetidae</taxon>
        <taxon>Agaricales</taxon>
        <taxon>Marasmiineae</taxon>
        <taxon>Physalacriaceae</taxon>
        <taxon>Armillaria</taxon>
    </lineage>
</organism>
<evidence type="ECO:0000313" key="1">
    <source>
        <dbReference type="EMBL" id="KAK0473606.1"/>
    </source>
</evidence>
<proteinExistence type="predicted"/>
<dbReference type="EMBL" id="JAUEPR010000032">
    <property type="protein sequence ID" value="KAK0473606.1"/>
    <property type="molecule type" value="Genomic_DNA"/>
</dbReference>
<reference evidence="1" key="1">
    <citation type="submission" date="2023-06" db="EMBL/GenBank/DDBJ databases">
        <authorList>
            <consortium name="Lawrence Berkeley National Laboratory"/>
            <person name="Ahrendt S."/>
            <person name="Sahu N."/>
            <person name="Indic B."/>
            <person name="Wong-Bajracharya J."/>
            <person name="Merenyi Z."/>
            <person name="Ke H.-M."/>
            <person name="Monk M."/>
            <person name="Kocsube S."/>
            <person name="Drula E."/>
            <person name="Lipzen A."/>
            <person name="Balint B."/>
            <person name="Henrissat B."/>
            <person name="Andreopoulos B."/>
            <person name="Martin F.M."/>
            <person name="Harder C.B."/>
            <person name="Rigling D."/>
            <person name="Ford K.L."/>
            <person name="Foster G.D."/>
            <person name="Pangilinan J."/>
            <person name="Papanicolaou A."/>
            <person name="Barry K."/>
            <person name="LaButti K."/>
            <person name="Viragh M."/>
            <person name="Koriabine M."/>
            <person name="Yan M."/>
            <person name="Riley R."/>
            <person name="Champramary S."/>
            <person name="Plett K.L."/>
            <person name="Tsai I.J."/>
            <person name="Slot J."/>
            <person name="Sipos G."/>
            <person name="Plett J."/>
            <person name="Nagy L.G."/>
            <person name="Grigoriev I.V."/>
        </authorList>
    </citation>
    <scope>NUCLEOTIDE SEQUENCE</scope>
    <source>
        <strain evidence="1">ICMP 16352</strain>
    </source>
</reference>
<comment type="caution">
    <text evidence="1">The sequence shown here is derived from an EMBL/GenBank/DDBJ whole genome shotgun (WGS) entry which is preliminary data.</text>
</comment>
<sequence>MRYNLKEEDQLQEVAETTESGDHLSFGMMYMFEGDDPNTVDRSSSGDIPDLELVDDEWVLNEIHHSMPEPLESNATPASGETTLEEGIVESLNNLFGTIGANIITPIPGVENFRQLWTEEDATSVDWNGKPMFSWVNNAKEVFGYLDTDYSNFMIHQRMDPNWVPRSIGDLYQYAAEFCLNHDRPYPGDELCWGVEGSHRFSVFRLSQGTFAIADMESEHVPGMLNSVPGIWYYHMIPMSGI</sequence>
<name>A0AA39T9F1_9AGAR</name>
<dbReference type="AlphaFoldDB" id="A0AA39T9F1"/>
<evidence type="ECO:0000313" key="2">
    <source>
        <dbReference type="Proteomes" id="UP001175227"/>
    </source>
</evidence>
<accession>A0AA39T9F1</accession>
<protein>
    <submittedName>
        <fullName evidence="1">Uncharacterized protein</fullName>
    </submittedName>
</protein>
<keyword evidence="2" id="KW-1185">Reference proteome</keyword>
<dbReference type="Proteomes" id="UP001175227">
    <property type="component" value="Unassembled WGS sequence"/>
</dbReference>